<keyword evidence="3" id="KW-1185">Reference proteome</keyword>
<dbReference type="Proteomes" id="UP000631114">
    <property type="component" value="Unassembled WGS sequence"/>
</dbReference>
<sequence length="164" mass="18499">MLHRAVDLNAEVIPMEYSRDDIECVRKRFVEADDDVVSHGNENNGRLEINRARERMVVITYIQTLIGDPVSLVGSTGRLILGYHIGEKTTEWFSVMDIEGEIEDLAPVSSKRQGTEMKPQASGSDVSRSSRSMSRMNRKASVAFRGLEYGTALRKYTYVVARQI</sequence>
<accession>A0A835MCI2</accession>
<evidence type="ECO:0000256" key="1">
    <source>
        <dbReference type="SAM" id="MobiDB-lite"/>
    </source>
</evidence>
<proteinExistence type="predicted"/>
<dbReference type="EMBL" id="JADFTS010000002">
    <property type="protein sequence ID" value="KAF9618731.1"/>
    <property type="molecule type" value="Genomic_DNA"/>
</dbReference>
<name>A0A835MCI2_9MAGN</name>
<protein>
    <submittedName>
        <fullName evidence="2">Uncharacterized protein</fullName>
    </submittedName>
</protein>
<evidence type="ECO:0000313" key="3">
    <source>
        <dbReference type="Proteomes" id="UP000631114"/>
    </source>
</evidence>
<reference evidence="2 3" key="1">
    <citation type="submission" date="2020-10" db="EMBL/GenBank/DDBJ databases">
        <title>The Coptis chinensis genome and diversification of protoberbering-type alkaloids.</title>
        <authorList>
            <person name="Wang B."/>
            <person name="Shu S."/>
            <person name="Song C."/>
            <person name="Liu Y."/>
        </authorList>
    </citation>
    <scope>NUCLEOTIDE SEQUENCE [LARGE SCALE GENOMIC DNA]</scope>
    <source>
        <strain evidence="2">HL-2020</strain>
        <tissue evidence="2">Leaf</tissue>
    </source>
</reference>
<comment type="caution">
    <text evidence="2">The sequence shown here is derived from an EMBL/GenBank/DDBJ whole genome shotgun (WGS) entry which is preliminary data.</text>
</comment>
<dbReference type="AlphaFoldDB" id="A0A835MCI2"/>
<organism evidence="2 3">
    <name type="scientific">Coptis chinensis</name>
    <dbReference type="NCBI Taxonomy" id="261450"/>
    <lineage>
        <taxon>Eukaryota</taxon>
        <taxon>Viridiplantae</taxon>
        <taxon>Streptophyta</taxon>
        <taxon>Embryophyta</taxon>
        <taxon>Tracheophyta</taxon>
        <taxon>Spermatophyta</taxon>
        <taxon>Magnoliopsida</taxon>
        <taxon>Ranunculales</taxon>
        <taxon>Ranunculaceae</taxon>
        <taxon>Coptidoideae</taxon>
        <taxon>Coptis</taxon>
    </lineage>
</organism>
<gene>
    <name evidence="2" type="ORF">IFM89_002426</name>
</gene>
<evidence type="ECO:0000313" key="2">
    <source>
        <dbReference type="EMBL" id="KAF9618731.1"/>
    </source>
</evidence>
<feature type="compositionally biased region" description="Low complexity" evidence="1">
    <location>
        <begin position="122"/>
        <end position="134"/>
    </location>
</feature>
<feature type="region of interest" description="Disordered" evidence="1">
    <location>
        <begin position="106"/>
        <end position="134"/>
    </location>
</feature>